<dbReference type="Pfam" id="PF00614">
    <property type="entry name" value="PLDc"/>
    <property type="match status" value="1"/>
</dbReference>
<reference evidence="13 14" key="1">
    <citation type="submission" date="2024-11" db="EMBL/GenBank/DDBJ databases">
        <title>Chromosome-level genome assembly of the freshwater bivalve Anodonta woodiana.</title>
        <authorList>
            <person name="Chen X."/>
        </authorList>
    </citation>
    <scope>NUCLEOTIDE SEQUENCE [LARGE SCALE GENOMIC DNA]</scope>
    <source>
        <strain evidence="13">MN2024</strain>
        <tissue evidence="13">Gills</tissue>
    </source>
</reference>
<feature type="non-terminal residue" evidence="13">
    <location>
        <position position="1463"/>
    </location>
</feature>
<evidence type="ECO:0000313" key="13">
    <source>
        <dbReference type="EMBL" id="KAL3883140.1"/>
    </source>
</evidence>
<feature type="domain" description="PX" evidence="12">
    <location>
        <begin position="132"/>
        <end position="272"/>
    </location>
</feature>
<comment type="subcellular location">
    <subcellularLocation>
        <location evidence="9">Endomembrane system</location>
        <topology evidence="9">Lipid-anchor</topology>
    </subcellularLocation>
</comment>
<evidence type="ECO:0000256" key="5">
    <source>
        <dbReference type="ARBA" id="ARBA00022801"/>
    </source>
</evidence>
<comment type="similarity">
    <text evidence="2">Belongs to the phospholipase D family.</text>
</comment>
<dbReference type="PROSITE" id="PS50195">
    <property type="entry name" value="PX"/>
    <property type="match status" value="1"/>
</dbReference>
<keyword evidence="7" id="KW-0443">Lipid metabolism</keyword>
<dbReference type="Gene3D" id="3.30.1520.10">
    <property type="entry name" value="Phox-like domain"/>
    <property type="match status" value="1"/>
</dbReference>
<dbReference type="GO" id="GO:0012505">
    <property type="term" value="C:endomembrane system"/>
    <property type="evidence" value="ECO:0007669"/>
    <property type="project" value="UniProtKB-SubCell"/>
</dbReference>
<evidence type="ECO:0000256" key="4">
    <source>
        <dbReference type="ARBA" id="ARBA00022737"/>
    </source>
</evidence>
<dbReference type="CDD" id="cd09141">
    <property type="entry name" value="PLDc_vPLD1_2_yPLD_like_2"/>
    <property type="match status" value="1"/>
</dbReference>
<comment type="catalytic activity">
    <reaction evidence="1">
        <text>a 1,2-diacyl-sn-glycero-3-phosphocholine + H2O = a 1,2-diacyl-sn-glycero-3-phosphate + choline + H(+)</text>
        <dbReference type="Rhea" id="RHEA:14445"/>
        <dbReference type="ChEBI" id="CHEBI:15354"/>
        <dbReference type="ChEBI" id="CHEBI:15377"/>
        <dbReference type="ChEBI" id="CHEBI:15378"/>
        <dbReference type="ChEBI" id="CHEBI:57643"/>
        <dbReference type="ChEBI" id="CHEBI:58608"/>
        <dbReference type="EC" id="3.1.4.4"/>
    </reaction>
</comment>
<feature type="region of interest" description="Disordered" evidence="10">
    <location>
        <begin position="196"/>
        <end position="218"/>
    </location>
</feature>
<evidence type="ECO:0000313" key="14">
    <source>
        <dbReference type="Proteomes" id="UP001634394"/>
    </source>
</evidence>
<sequence>MSDISVLQPLMARTGAGDSTPVIAPRLANTTREFLHSFSIISDESESDFDELDEPDYNILPGDELKERHAQQHHTPQSPVDLPDGLTPETPVASPRQSTVAAFPFRTIHNKRHGFSPLRKSCWMDGVPVTVQITDVKREEHPHLSLHAFNPYLYTIEVSHGEYKWSVRRRYKHFQSLHSALQLYRARYSIPVPTTKHREMRHSVKEERKERRNRKDRKVSRFPKKLEVLVRPDGIEKRKMHLQRYLQSVLESTLYRKHNETLKFLEVCELSFINRLGGKWKEGDVKKCSGGRRISIGCCGCLKKYHLAGRWSKRWLVLKDTFLTYVRPSDGCICDVILMDSDFKVEVGLNATGAPHGLLVTNLTRNLLAKCWTKRKAEEWEESINLAAATIGKDFTKPNRYESFAPMRDKSFARWFVDGSSYFEAVADALEKAKEEIFITGWWLTPEIYMKRPMTQGDYWRLDAILTRKAKAGVKVFILLYKEMEIALNINSRYSKYALVRKCPENIKVLRHPDHGASANGVLLWAHHEKLVVIDQKIAFLGGLDICFGRWDDETHKLTDLGCIIRRGNTPQNSYDIQKDEIVNGRTSRHSTCSQYQRDEVPKTQIKEEQPTSLSDARVGLKIGAINGSSQNVVTITAEDSETCDTDIANSSGGSVRLHDRNREDMDLHTLNISDSSGGSSNLHEYDKDAKEDNVQFGSNANLADNDSLKNEESLDYNNILVEVTVHNDINFTNEDKTIHVPNQDKVVKEANDENKDMSTNVGQSKDTESHLVLAGENPAKRPNSAQKNLKTVNFENNNNKDAETITPCNNMGNVNNGGHMWKGRAIKWAGRENVKVKSDVYLPNDNITSLSHEGNQDKLEDSSAKGKGGRSVPGVVKSESWASKKLRQTFVKQRNVKYEEEMEKAEDLDHSESNTDEIDPQRAGGLRRKWRMVLDIKKLESAMNKQQAEMPLTKSPASQKPRASMMPPVSLGAKIRNTMQFHQRKDSDGSLYDLYPWKKKSIDNEPIALNVSKLDSFEQSTDEKLLGSSKLWIGKDYVNFIFKDPIDVHNPFEDLINREKTPRMPWHDIGAVVYGKAARDVARHFIGRWNFTKTEKFKTNMNYPLLLPKSYSKCVVPPQIKSINYECQTQILRSSCGWSAGINKVERSIHSAYIDCIDNAKHFIYIENQFFISQVGDQRVVKNKIADALLKRIIRAHMNHETFRVYVVLPLLPAFEGDIGEQGAYSIRAITHWNYVSISKGPNAIWTQLRKKVDDPNKYICFCGLRTHAELQGRLVTELVYVHSKLMIVDDDTIIIGSANINDRSMLGTRDSELAVLINDTNKFEVRMNGVVHHAGQCASSLRRTIFREHLGLSENESDVDISDPVCDDFYKKVWWERATRNTSVYHRVFRCIPDDNVKTFSGIKSFTHSGALVESDPQMARQELKKVQGRLVLIPLLFLEGEDSIIPVGPNREAMLPGKTW</sequence>
<feature type="region of interest" description="Disordered" evidence="10">
    <location>
        <begin position="945"/>
        <end position="967"/>
    </location>
</feature>
<proteinExistence type="inferred from homology"/>
<evidence type="ECO:0000256" key="6">
    <source>
        <dbReference type="ARBA" id="ARBA00022963"/>
    </source>
</evidence>
<dbReference type="InterPro" id="IPR016555">
    <property type="entry name" value="PLipase_D_euk"/>
</dbReference>
<feature type="region of interest" description="Disordered" evidence="10">
    <location>
        <begin position="846"/>
        <end position="876"/>
    </location>
</feature>
<evidence type="ECO:0000259" key="12">
    <source>
        <dbReference type="PROSITE" id="PS50195"/>
    </source>
</evidence>
<dbReference type="Gene3D" id="2.30.29.30">
    <property type="entry name" value="Pleckstrin-homology domain (PH domain)/Phosphotyrosine-binding domain (PTB)"/>
    <property type="match status" value="1"/>
</dbReference>
<dbReference type="InterPro" id="IPR036871">
    <property type="entry name" value="PX_dom_sf"/>
</dbReference>
<feature type="domain" description="PLD phosphodiesterase" evidence="11">
    <location>
        <begin position="1279"/>
        <end position="1306"/>
    </location>
</feature>
<evidence type="ECO:0000256" key="8">
    <source>
        <dbReference type="ARBA" id="ARBA00023288"/>
    </source>
</evidence>
<feature type="domain" description="PLD phosphodiesterase" evidence="11">
    <location>
        <begin position="523"/>
        <end position="550"/>
    </location>
</feature>
<keyword evidence="6" id="KW-0442">Lipid degradation</keyword>
<dbReference type="SMART" id="SM00155">
    <property type="entry name" value="PLDc"/>
    <property type="match status" value="2"/>
</dbReference>
<evidence type="ECO:0000256" key="10">
    <source>
        <dbReference type="SAM" id="MobiDB-lite"/>
    </source>
</evidence>
<dbReference type="SUPFAM" id="SSF56024">
    <property type="entry name" value="Phospholipase D/nuclease"/>
    <property type="match status" value="3"/>
</dbReference>
<dbReference type="Gene3D" id="3.30.870.10">
    <property type="entry name" value="Endonuclease Chain A"/>
    <property type="match status" value="3"/>
</dbReference>
<dbReference type="FunFam" id="3.30.870.10:FF:000011">
    <property type="entry name" value="Phospholipase"/>
    <property type="match status" value="1"/>
</dbReference>
<feature type="compositionally biased region" description="Basic and acidic residues" evidence="10">
    <location>
        <begin position="855"/>
        <end position="865"/>
    </location>
</feature>
<feature type="region of interest" description="Disordered" evidence="10">
    <location>
        <begin position="903"/>
        <end position="924"/>
    </location>
</feature>
<accession>A0ABD3XBM2</accession>
<dbReference type="EC" id="3.1.4.4" evidence="3"/>
<dbReference type="PANTHER" id="PTHR18896:SF76">
    <property type="entry name" value="PHOSPHOLIPASE"/>
    <property type="match status" value="1"/>
</dbReference>
<dbReference type="SUPFAM" id="SSF64268">
    <property type="entry name" value="PX domain"/>
    <property type="match status" value="1"/>
</dbReference>
<dbReference type="Pfam" id="PF00787">
    <property type="entry name" value="PX"/>
    <property type="match status" value="1"/>
</dbReference>
<dbReference type="InterPro" id="IPR011993">
    <property type="entry name" value="PH-like_dom_sf"/>
</dbReference>
<dbReference type="Proteomes" id="UP001634394">
    <property type="component" value="Unassembled WGS sequence"/>
</dbReference>
<dbReference type="InterPro" id="IPR025202">
    <property type="entry name" value="PLD-like_dom"/>
</dbReference>
<dbReference type="InterPro" id="IPR015679">
    <property type="entry name" value="PLipase_D_fam"/>
</dbReference>
<dbReference type="PROSITE" id="PS50035">
    <property type="entry name" value="PLD"/>
    <property type="match status" value="2"/>
</dbReference>
<evidence type="ECO:0000256" key="9">
    <source>
        <dbReference type="ARBA" id="ARBA00037868"/>
    </source>
</evidence>
<keyword evidence="5" id="KW-0378">Hydrolase</keyword>
<feature type="compositionally biased region" description="Basic and acidic residues" evidence="10">
    <location>
        <begin position="201"/>
        <end position="210"/>
    </location>
</feature>
<name>A0ABD3XBM2_SINWO</name>
<dbReference type="EMBL" id="JBJQND010000003">
    <property type="protein sequence ID" value="KAL3883140.1"/>
    <property type="molecule type" value="Genomic_DNA"/>
</dbReference>
<dbReference type="PANTHER" id="PTHR18896">
    <property type="entry name" value="PHOSPHOLIPASE D"/>
    <property type="match status" value="1"/>
</dbReference>
<dbReference type="SMART" id="SM00233">
    <property type="entry name" value="PH"/>
    <property type="match status" value="1"/>
</dbReference>
<dbReference type="Pfam" id="PF13091">
    <property type="entry name" value="PLDc_2"/>
    <property type="match status" value="1"/>
</dbReference>
<dbReference type="InterPro" id="IPR001736">
    <property type="entry name" value="PLipase_D/transphosphatidylase"/>
</dbReference>
<dbReference type="SUPFAM" id="SSF50729">
    <property type="entry name" value="PH domain-like"/>
    <property type="match status" value="1"/>
</dbReference>
<keyword evidence="4" id="KW-0677">Repeat</keyword>
<keyword evidence="8" id="KW-0449">Lipoprotein</keyword>
<dbReference type="CDD" id="cd01254">
    <property type="entry name" value="PH_PLD"/>
    <property type="match status" value="1"/>
</dbReference>
<evidence type="ECO:0000256" key="7">
    <source>
        <dbReference type="ARBA" id="ARBA00023098"/>
    </source>
</evidence>
<keyword evidence="14" id="KW-1185">Reference proteome</keyword>
<dbReference type="SMART" id="SM00312">
    <property type="entry name" value="PX"/>
    <property type="match status" value="1"/>
</dbReference>
<dbReference type="InterPro" id="IPR001849">
    <property type="entry name" value="PH_domain"/>
</dbReference>
<evidence type="ECO:0000256" key="2">
    <source>
        <dbReference type="ARBA" id="ARBA00008664"/>
    </source>
</evidence>
<dbReference type="GO" id="GO:0016042">
    <property type="term" value="P:lipid catabolic process"/>
    <property type="evidence" value="ECO:0007669"/>
    <property type="project" value="UniProtKB-KW"/>
</dbReference>
<protein>
    <recommendedName>
        <fullName evidence="3">phospholipase D</fullName>
        <ecNumber evidence="3">3.1.4.4</ecNumber>
    </recommendedName>
</protein>
<feature type="region of interest" description="Disordered" evidence="10">
    <location>
        <begin position="68"/>
        <end position="97"/>
    </location>
</feature>
<dbReference type="CDD" id="cd09138">
    <property type="entry name" value="PLDc_vPLD1_2_yPLD_like_1"/>
    <property type="match status" value="1"/>
</dbReference>
<evidence type="ECO:0000256" key="1">
    <source>
        <dbReference type="ARBA" id="ARBA00000798"/>
    </source>
</evidence>
<dbReference type="GO" id="GO:0004630">
    <property type="term" value="F:phospholipase D activity"/>
    <property type="evidence" value="ECO:0007669"/>
    <property type="project" value="UniProtKB-EC"/>
</dbReference>
<dbReference type="CDD" id="cd06895">
    <property type="entry name" value="PX_PLD"/>
    <property type="match status" value="1"/>
</dbReference>
<evidence type="ECO:0000259" key="11">
    <source>
        <dbReference type="PROSITE" id="PS50035"/>
    </source>
</evidence>
<organism evidence="13 14">
    <name type="scientific">Sinanodonta woodiana</name>
    <name type="common">Chinese pond mussel</name>
    <name type="synonym">Anodonta woodiana</name>
    <dbReference type="NCBI Taxonomy" id="1069815"/>
    <lineage>
        <taxon>Eukaryota</taxon>
        <taxon>Metazoa</taxon>
        <taxon>Spiralia</taxon>
        <taxon>Lophotrochozoa</taxon>
        <taxon>Mollusca</taxon>
        <taxon>Bivalvia</taxon>
        <taxon>Autobranchia</taxon>
        <taxon>Heteroconchia</taxon>
        <taxon>Palaeoheterodonta</taxon>
        <taxon>Unionida</taxon>
        <taxon>Unionoidea</taxon>
        <taxon>Unionidae</taxon>
        <taxon>Unioninae</taxon>
        <taxon>Sinanodonta</taxon>
    </lineage>
</organism>
<dbReference type="PIRSF" id="PIRSF009376">
    <property type="entry name" value="Phospholipase_D_euk"/>
    <property type="match status" value="1"/>
</dbReference>
<evidence type="ECO:0000256" key="3">
    <source>
        <dbReference type="ARBA" id="ARBA00012027"/>
    </source>
</evidence>
<gene>
    <name evidence="13" type="ORF">ACJMK2_029433</name>
</gene>
<dbReference type="InterPro" id="IPR001683">
    <property type="entry name" value="PX_dom"/>
</dbReference>
<comment type="caution">
    <text evidence="13">The sequence shown here is derived from an EMBL/GenBank/DDBJ whole genome shotgun (WGS) entry which is preliminary data.</text>
</comment>